<dbReference type="Proteomes" id="UP001194468">
    <property type="component" value="Unassembled WGS sequence"/>
</dbReference>
<feature type="compositionally biased region" description="Acidic residues" evidence="1">
    <location>
        <begin position="393"/>
        <end position="427"/>
    </location>
</feature>
<dbReference type="AlphaFoldDB" id="A0AAD4BZM2"/>
<dbReference type="InterPro" id="IPR046521">
    <property type="entry name" value="DUF6698"/>
</dbReference>
<proteinExistence type="predicted"/>
<name>A0AAD4BZM2_BOLED</name>
<reference evidence="2" key="2">
    <citation type="journal article" date="2020" name="Nat. Commun.">
        <title>Large-scale genome sequencing of mycorrhizal fungi provides insights into the early evolution of symbiotic traits.</title>
        <authorList>
            <person name="Miyauchi S."/>
            <person name="Kiss E."/>
            <person name="Kuo A."/>
            <person name="Drula E."/>
            <person name="Kohler A."/>
            <person name="Sanchez-Garcia M."/>
            <person name="Morin E."/>
            <person name="Andreopoulos B."/>
            <person name="Barry K.W."/>
            <person name="Bonito G."/>
            <person name="Buee M."/>
            <person name="Carver A."/>
            <person name="Chen C."/>
            <person name="Cichocki N."/>
            <person name="Clum A."/>
            <person name="Culley D."/>
            <person name="Crous P.W."/>
            <person name="Fauchery L."/>
            <person name="Girlanda M."/>
            <person name="Hayes R.D."/>
            <person name="Keri Z."/>
            <person name="LaButti K."/>
            <person name="Lipzen A."/>
            <person name="Lombard V."/>
            <person name="Magnuson J."/>
            <person name="Maillard F."/>
            <person name="Murat C."/>
            <person name="Nolan M."/>
            <person name="Ohm R.A."/>
            <person name="Pangilinan J."/>
            <person name="Pereira M.F."/>
            <person name="Perotto S."/>
            <person name="Peter M."/>
            <person name="Pfister S."/>
            <person name="Riley R."/>
            <person name="Sitrit Y."/>
            <person name="Stielow J.B."/>
            <person name="Szollosi G."/>
            <person name="Zifcakova L."/>
            <person name="Stursova M."/>
            <person name="Spatafora J.W."/>
            <person name="Tedersoo L."/>
            <person name="Vaario L.M."/>
            <person name="Yamada A."/>
            <person name="Yan M."/>
            <person name="Wang P."/>
            <person name="Xu J."/>
            <person name="Bruns T."/>
            <person name="Baldrian P."/>
            <person name="Vilgalys R."/>
            <person name="Dunand C."/>
            <person name="Henrissat B."/>
            <person name="Grigoriev I.V."/>
            <person name="Hibbett D."/>
            <person name="Nagy L.G."/>
            <person name="Martin F.M."/>
        </authorList>
    </citation>
    <scope>NUCLEOTIDE SEQUENCE</scope>
    <source>
        <strain evidence="2">BED1</strain>
    </source>
</reference>
<gene>
    <name evidence="2" type="ORF">L210DRAFT_3643378</name>
</gene>
<dbReference type="Pfam" id="PF20414">
    <property type="entry name" value="DUF6698"/>
    <property type="match status" value="1"/>
</dbReference>
<evidence type="ECO:0000313" key="2">
    <source>
        <dbReference type="EMBL" id="KAF8443782.1"/>
    </source>
</evidence>
<accession>A0AAD4BZM2</accession>
<evidence type="ECO:0000256" key="1">
    <source>
        <dbReference type="SAM" id="MobiDB-lite"/>
    </source>
</evidence>
<feature type="region of interest" description="Disordered" evidence="1">
    <location>
        <begin position="1"/>
        <end position="45"/>
    </location>
</feature>
<evidence type="ECO:0000313" key="3">
    <source>
        <dbReference type="Proteomes" id="UP001194468"/>
    </source>
</evidence>
<protein>
    <submittedName>
        <fullName evidence="2">Uncharacterized protein</fullName>
    </submittedName>
</protein>
<dbReference type="EMBL" id="WHUW01000007">
    <property type="protein sequence ID" value="KAF8443782.1"/>
    <property type="molecule type" value="Genomic_DNA"/>
</dbReference>
<keyword evidence="3" id="KW-1185">Reference proteome</keyword>
<sequence>MSHEAQIDPMLMEPPTSANTGANKRKENLTDEVTNGRKKKTKTSGSITDCDKAKYELVRRKLVCLLYPFGSPRTAINIGLKVESGRENELDNDSAEIVRHNWFYEGILTHALGLAEELNNPRMEAKELQDICTWITRGMSDQRSTDLGSVKHAGLGYLFSNGKILEPSIAKLEDKSMHGFNHPEIARMLCPRKKLDVFDEDPDMITGAHQEGTIRTMAGNWPTCFYEEGVYDPENRAEGLFRGHAAFRFYTHLFIGPSAASTNTVTLSSSKISKNRAWGLTEVTLSIIAYVHVLLYFTLSTAPRWCMAIGQMDLAEMAWAIIEMFDNKDDWTKATLAWWNSRAFLKGHGSCKDTDSDDDTVKIRAQQKKAVQCTPNQLLQSDGIKVRAKAVKEEDEGSDIADEGSDDGESVQSDEVEEPEGEEENCDLVDVIDDEDPIIPDDDEILDDYILIQEGYGAL</sequence>
<reference evidence="2" key="1">
    <citation type="submission" date="2019-10" db="EMBL/GenBank/DDBJ databases">
        <authorList>
            <consortium name="DOE Joint Genome Institute"/>
            <person name="Kuo A."/>
            <person name="Miyauchi S."/>
            <person name="Kiss E."/>
            <person name="Drula E."/>
            <person name="Kohler A."/>
            <person name="Sanchez-Garcia M."/>
            <person name="Andreopoulos B."/>
            <person name="Barry K.W."/>
            <person name="Bonito G."/>
            <person name="Buee M."/>
            <person name="Carver A."/>
            <person name="Chen C."/>
            <person name="Cichocki N."/>
            <person name="Clum A."/>
            <person name="Culley D."/>
            <person name="Crous P.W."/>
            <person name="Fauchery L."/>
            <person name="Girlanda M."/>
            <person name="Hayes R."/>
            <person name="Keri Z."/>
            <person name="LaButti K."/>
            <person name="Lipzen A."/>
            <person name="Lombard V."/>
            <person name="Magnuson J."/>
            <person name="Maillard F."/>
            <person name="Morin E."/>
            <person name="Murat C."/>
            <person name="Nolan M."/>
            <person name="Ohm R."/>
            <person name="Pangilinan J."/>
            <person name="Pereira M."/>
            <person name="Perotto S."/>
            <person name="Peter M."/>
            <person name="Riley R."/>
            <person name="Sitrit Y."/>
            <person name="Stielow B."/>
            <person name="Szollosi G."/>
            <person name="Zifcakova L."/>
            <person name="Stursova M."/>
            <person name="Spatafora J.W."/>
            <person name="Tedersoo L."/>
            <person name="Vaario L.-M."/>
            <person name="Yamada A."/>
            <person name="Yan M."/>
            <person name="Wang P."/>
            <person name="Xu J."/>
            <person name="Bruns T."/>
            <person name="Baldrian P."/>
            <person name="Vilgalys R."/>
            <person name="Henrissat B."/>
            <person name="Grigoriev I.V."/>
            <person name="Hibbett D."/>
            <person name="Nagy L.G."/>
            <person name="Martin F.M."/>
        </authorList>
    </citation>
    <scope>NUCLEOTIDE SEQUENCE</scope>
    <source>
        <strain evidence="2">BED1</strain>
    </source>
</reference>
<organism evidence="2 3">
    <name type="scientific">Boletus edulis BED1</name>
    <dbReference type="NCBI Taxonomy" id="1328754"/>
    <lineage>
        <taxon>Eukaryota</taxon>
        <taxon>Fungi</taxon>
        <taxon>Dikarya</taxon>
        <taxon>Basidiomycota</taxon>
        <taxon>Agaricomycotina</taxon>
        <taxon>Agaricomycetes</taxon>
        <taxon>Agaricomycetidae</taxon>
        <taxon>Boletales</taxon>
        <taxon>Boletineae</taxon>
        <taxon>Boletaceae</taxon>
        <taxon>Boletoideae</taxon>
        <taxon>Boletus</taxon>
    </lineage>
</organism>
<feature type="region of interest" description="Disordered" evidence="1">
    <location>
        <begin position="392"/>
        <end position="427"/>
    </location>
</feature>
<comment type="caution">
    <text evidence="2">The sequence shown here is derived from an EMBL/GenBank/DDBJ whole genome shotgun (WGS) entry which is preliminary data.</text>
</comment>